<evidence type="ECO:0000313" key="3">
    <source>
        <dbReference type="Proteomes" id="UP000295719"/>
    </source>
</evidence>
<comment type="caution">
    <text evidence="2">The sequence shown here is derived from an EMBL/GenBank/DDBJ whole genome shotgun (WGS) entry which is preliminary data.</text>
</comment>
<accession>A0A4R3YLA3</accession>
<sequence>MTITTNNTAASVSVLPPAPTTECDTCKKRGSTMVATLKKVANVPLKLFTVLSKFTHRHPKCSLYISALTTIMCIPSSGIAAIAVLPLMFLTGLTAAGNFIADKSSCAKS</sequence>
<name>A0A4R3YLA3_9GAMM</name>
<organism evidence="2 3">
    <name type="scientific">Biostraticola tofi</name>
    <dbReference type="NCBI Taxonomy" id="466109"/>
    <lineage>
        <taxon>Bacteria</taxon>
        <taxon>Pseudomonadati</taxon>
        <taxon>Pseudomonadota</taxon>
        <taxon>Gammaproteobacteria</taxon>
        <taxon>Enterobacterales</taxon>
        <taxon>Bruguierivoracaceae</taxon>
        <taxon>Biostraticola</taxon>
    </lineage>
</organism>
<reference evidence="2 3" key="1">
    <citation type="submission" date="2019-03" db="EMBL/GenBank/DDBJ databases">
        <title>Genomic Encyclopedia of Type Strains, Phase IV (KMG-IV): sequencing the most valuable type-strain genomes for metagenomic binning, comparative biology and taxonomic classification.</title>
        <authorList>
            <person name="Goeker M."/>
        </authorList>
    </citation>
    <scope>NUCLEOTIDE SEQUENCE [LARGE SCALE GENOMIC DNA]</scope>
    <source>
        <strain evidence="2 3">DSM 19580</strain>
    </source>
</reference>
<gene>
    <name evidence="2" type="ORF">EDC52_11332</name>
</gene>
<feature type="transmembrane region" description="Helical" evidence="1">
    <location>
        <begin position="63"/>
        <end position="89"/>
    </location>
</feature>
<keyword evidence="3" id="KW-1185">Reference proteome</keyword>
<evidence type="ECO:0000313" key="2">
    <source>
        <dbReference type="EMBL" id="TCV92208.1"/>
    </source>
</evidence>
<keyword evidence="1" id="KW-0812">Transmembrane</keyword>
<protein>
    <submittedName>
        <fullName evidence="2">Uncharacterized protein</fullName>
    </submittedName>
</protein>
<dbReference type="Proteomes" id="UP000295719">
    <property type="component" value="Unassembled WGS sequence"/>
</dbReference>
<keyword evidence="1" id="KW-0472">Membrane</keyword>
<dbReference type="AlphaFoldDB" id="A0A4R3YLA3"/>
<dbReference type="EMBL" id="SMCR01000013">
    <property type="protein sequence ID" value="TCV92208.1"/>
    <property type="molecule type" value="Genomic_DNA"/>
</dbReference>
<proteinExistence type="predicted"/>
<keyword evidence="1" id="KW-1133">Transmembrane helix</keyword>
<evidence type="ECO:0000256" key="1">
    <source>
        <dbReference type="SAM" id="Phobius"/>
    </source>
</evidence>